<protein>
    <submittedName>
        <fullName evidence="1">Uncharacterized protein</fullName>
    </submittedName>
</protein>
<sequence>MCQKEIKTSMGKMKNKVLPVSVLVLFMLMCINACGISKSRDSADMVSELNNRIIEKVAENYEEGNISALDIVIVRIDFGSFSQDNASEIFVLCKILNTPHVAGLDKTVGILLDADSLEMVAYKEFAADKVVINCIQASDGQSRILVSKTTTYQGISTQEIQLLAVEGSQWVEIPIDALKIIGDESFYYMDIVDDLIIVASEDKLISSEEIVAVLKWNPETEQFVLEQ</sequence>
<proteinExistence type="predicted"/>
<reference evidence="1" key="1">
    <citation type="journal article" date="2021" name="Proc. Natl. Acad. Sci. U.S.A.">
        <title>A Catalog of Tens of Thousands of Viruses from Human Metagenomes Reveals Hidden Associations with Chronic Diseases.</title>
        <authorList>
            <person name="Tisza M.J."/>
            <person name="Buck C.B."/>
        </authorList>
    </citation>
    <scope>NUCLEOTIDE SEQUENCE</scope>
    <source>
        <strain evidence="1">Ctq9w2</strain>
    </source>
</reference>
<name>A0A8S5PW85_9CAUD</name>
<accession>A0A8S5PW85</accession>
<evidence type="ECO:0000313" key="1">
    <source>
        <dbReference type="EMBL" id="DAE11303.1"/>
    </source>
</evidence>
<organism evidence="1">
    <name type="scientific">Myoviridae sp. ctq9w2</name>
    <dbReference type="NCBI Taxonomy" id="2825177"/>
    <lineage>
        <taxon>Viruses</taxon>
        <taxon>Duplodnaviria</taxon>
        <taxon>Heunggongvirae</taxon>
        <taxon>Uroviricota</taxon>
        <taxon>Caudoviricetes</taxon>
    </lineage>
</organism>
<dbReference type="EMBL" id="BK015530">
    <property type="protein sequence ID" value="DAE11303.1"/>
    <property type="molecule type" value="Genomic_DNA"/>
</dbReference>